<dbReference type="PANTHER" id="PTHR48098">
    <property type="entry name" value="ENTEROCHELIN ESTERASE-RELATED"/>
    <property type="match status" value="1"/>
</dbReference>
<sequence>MAIFTGTLFSEYLDKKVKFRAIVPTPGPSKEADVETKAPLKTLYLLHGWNGNYEDWTYYSDILMLAEQNSLAVIMPDGENSFYSDHITGAQYGKFYQKELVEKTRFLFPLSDKREDTFVAGLSMGGYGALRIGLTCPETFGKIGALSSPIFYEGLYSQVETEEIGGLIVDTLLSLFKKNPNGDFHPDNDIYKLVEKANPMPDLYLACGQSDELIKLNEDFHQWLTARGIAHHYVTGPGEHLWPYWNEQLPLLLDWLLDKN</sequence>
<dbReference type="EMBL" id="AGXA01000022">
    <property type="protein sequence ID" value="EKU93215.1"/>
    <property type="molecule type" value="Genomic_DNA"/>
</dbReference>
<evidence type="ECO:0000313" key="1">
    <source>
        <dbReference type="EMBL" id="EKU93215.1"/>
    </source>
</evidence>
<dbReference type="GO" id="GO:0016747">
    <property type="term" value="F:acyltransferase activity, transferring groups other than amino-acyl groups"/>
    <property type="evidence" value="ECO:0007669"/>
    <property type="project" value="TreeGrafter"/>
</dbReference>
<dbReference type="InterPro" id="IPR029058">
    <property type="entry name" value="AB_hydrolase_fold"/>
</dbReference>
<evidence type="ECO:0008006" key="3">
    <source>
        <dbReference type="Google" id="ProtNLM"/>
    </source>
</evidence>
<comment type="caution">
    <text evidence="1">The sequence shown here is derived from an EMBL/GenBank/DDBJ whole genome shotgun (WGS) entry which is preliminary data.</text>
</comment>
<organism evidence="1 2">
    <name type="scientific">Alloiococcus otitis ATCC 51267</name>
    <dbReference type="NCBI Taxonomy" id="883081"/>
    <lineage>
        <taxon>Bacteria</taxon>
        <taxon>Bacillati</taxon>
        <taxon>Bacillota</taxon>
        <taxon>Bacilli</taxon>
        <taxon>Lactobacillales</taxon>
        <taxon>Carnobacteriaceae</taxon>
        <taxon>Alloiococcus</taxon>
    </lineage>
</organism>
<dbReference type="PANTHER" id="PTHR48098:SF1">
    <property type="entry name" value="DIACYLGLYCEROL ACYLTRANSFERASE_MYCOLYLTRANSFERASE AG85A"/>
    <property type="match status" value="1"/>
</dbReference>
<dbReference type="Pfam" id="PF00756">
    <property type="entry name" value="Esterase"/>
    <property type="match status" value="1"/>
</dbReference>
<protein>
    <recommendedName>
        <fullName evidence="3">Esterase</fullName>
    </recommendedName>
</protein>
<dbReference type="InterPro" id="IPR050583">
    <property type="entry name" value="Mycobacterial_A85_antigen"/>
</dbReference>
<dbReference type="eggNOG" id="COG0627">
    <property type="taxonomic scope" value="Bacteria"/>
</dbReference>
<dbReference type="SUPFAM" id="SSF53474">
    <property type="entry name" value="alpha/beta-Hydrolases"/>
    <property type="match status" value="1"/>
</dbReference>
<dbReference type="Proteomes" id="UP000009875">
    <property type="component" value="Unassembled WGS sequence"/>
</dbReference>
<gene>
    <name evidence="1" type="ORF">HMPREF9698_01376</name>
</gene>
<dbReference type="HOGENOM" id="CLU_037618_3_0_9"/>
<reference evidence="1 2" key="1">
    <citation type="submission" date="2012-09" db="EMBL/GenBank/DDBJ databases">
        <title>The Genome Sequence of Alloiococcus otitis ATCC 51267.</title>
        <authorList>
            <consortium name="The Broad Institute Genome Sequencing Platform"/>
            <person name="Earl A."/>
            <person name="Ward D."/>
            <person name="Feldgarden M."/>
            <person name="Gevers D."/>
            <person name="Huys G."/>
            <person name="Walker B."/>
            <person name="Young S.K."/>
            <person name="Zeng Q."/>
            <person name="Gargeya S."/>
            <person name="Fitzgerald M."/>
            <person name="Haas B."/>
            <person name="Abouelleil A."/>
            <person name="Alvarado L."/>
            <person name="Arachchi H.M."/>
            <person name="Berlin A.M."/>
            <person name="Chapman S.B."/>
            <person name="Goldberg J."/>
            <person name="Griggs A."/>
            <person name="Gujja S."/>
            <person name="Hansen M."/>
            <person name="Howarth C."/>
            <person name="Imamovic A."/>
            <person name="Larimer J."/>
            <person name="McCowen C."/>
            <person name="Montmayeur A."/>
            <person name="Murphy C."/>
            <person name="Neiman D."/>
            <person name="Pearson M."/>
            <person name="Priest M."/>
            <person name="Roberts A."/>
            <person name="Saif S."/>
            <person name="Shea T."/>
            <person name="Sisk P."/>
            <person name="Sykes S."/>
            <person name="Wortman J."/>
            <person name="Nusbaum C."/>
            <person name="Birren B."/>
        </authorList>
    </citation>
    <scope>NUCLEOTIDE SEQUENCE [LARGE SCALE GENOMIC DNA]</scope>
    <source>
        <strain evidence="1 2">ATCC 51267</strain>
    </source>
</reference>
<proteinExistence type="predicted"/>
<evidence type="ECO:0000313" key="2">
    <source>
        <dbReference type="Proteomes" id="UP000009875"/>
    </source>
</evidence>
<dbReference type="AlphaFoldDB" id="K9EVG8"/>
<name>K9EVG8_9LACT</name>
<dbReference type="PATRIC" id="fig|883081.3.peg.1211"/>
<accession>K9EVG8</accession>
<keyword evidence="2" id="KW-1185">Reference proteome</keyword>
<dbReference type="Gene3D" id="3.40.50.1820">
    <property type="entry name" value="alpha/beta hydrolase"/>
    <property type="match status" value="1"/>
</dbReference>
<dbReference type="STRING" id="883081.HMPREF9698_01376"/>
<dbReference type="InterPro" id="IPR000801">
    <property type="entry name" value="Esterase-like"/>
</dbReference>